<dbReference type="PANTHER" id="PTHR30069">
    <property type="entry name" value="TONB-DEPENDENT OUTER MEMBRANE RECEPTOR"/>
    <property type="match status" value="1"/>
</dbReference>
<protein>
    <submittedName>
        <fullName evidence="8">TonB-dependent receptor plug domain protein</fullName>
    </submittedName>
</protein>
<dbReference type="PATRIC" id="fig|1331206.3.peg.3068"/>
<keyword evidence="2 5" id="KW-0472">Membrane</keyword>
<comment type="caution">
    <text evidence="8">The sequence shown here is derived from an EMBL/GenBank/DDBJ whole genome shotgun (WGS) entry which is preliminary data.</text>
</comment>
<dbReference type="PROSITE" id="PS52016">
    <property type="entry name" value="TONB_DEPENDENT_REC_3"/>
    <property type="match status" value="1"/>
</dbReference>
<dbReference type="InterPro" id="IPR012910">
    <property type="entry name" value="Plug_dom"/>
</dbReference>
<feature type="chain" id="PRO_5007628566" evidence="6">
    <location>
        <begin position="31"/>
        <end position="394"/>
    </location>
</feature>
<comment type="similarity">
    <text evidence="5">Belongs to the TonB-dependent receptor family.</text>
</comment>
<reference evidence="8 9" key="1">
    <citation type="submission" date="2014-03" db="EMBL/GenBank/DDBJ databases">
        <title>Genome sequence of Bordetella holmseii.</title>
        <authorList>
            <person name="Harvill E."/>
            <person name="Goodfield L.L."/>
            <person name="Ivanov Y."/>
            <person name="Meyer J.A."/>
            <person name="Newth C."/>
            <person name="Cassiday P."/>
            <person name="Tondella M.L."/>
            <person name="Liao P."/>
            <person name="Zimmerman J."/>
            <person name="Meert K."/>
            <person name="Wessel D."/>
            <person name="Berger J."/>
            <person name="Dean J.M."/>
            <person name="Holubkov R."/>
            <person name="Burr J."/>
            <person name="Liu T."/>
            <person name="Brinkac L.M."/>
            <person name="Sanka R."/>
            <person name="Kim M."/>
            <person name="Losada L."/>
        </authorList>
    </citation>
    <scope>NUCLEOTIDE SEQUENCE [LARGE SCALE GENOMIC DNA]</scope>
    <source>
        <strain evidence="8 9">CDC-H585-BH</strain>
    </source>
</reference>
<dbReference type="Pfam" id="PF07715">
    <property type="entry name" value="Plug"/>
    <property type="match status" value="1"/>
</dbReference>
<dbReference type="FunFam" id="2.170.130.10:FF:000011">
    <property type="entry name" value="TonB-dependent siderophore receptor"/>
    <property type="match status" value="1"/>
</dbReference>
<dbReference type="GO" id="GO:0015344">
    <property type="term" value="F:siderophore uptake transmembrane transporter activity"/>
    <property type="evidence" value="ECO:0007669"/>
    <property type="project" value="TreeGrafter"/>
</dbReference>
<dbReference type="EMBL" id="JFZZ01000127">
    <property type="protein sequence ID" value="KAK87917.1"/>
    <property type="molecule type" value="Genomic_DNA"/>
</dbReference>
<comment type="subcellular location">
    <subcellularLocation>
        <location evidence="5">Cell outer membrane</location>
        <topology evidence="5">Multi-pass membrane protein</topology>
    </subcellularLocation>
</comment>
<organism evidence="8 9">
    <name type="scientific">Bordetella holmesii CDC-H585-BH</name>
    <dbReference type="NCBI Taxonomy" id="1331206"/>
    <lineage>
        <taxon>Bacteria</taxon>
        <taxon>Pseudomonadati</taxon>
        <taxon>Pseudomonadota</taxon>
        <taxon>Betaproteobacteria</taxon>
        <taxon>Burkholderiales</taxon>
        <taxon>Alcaligenaceae</taxon>
        <taxon>Bordetella</taxon>
    </lineage>
</organism>
<evidence type="ECO:0000256" key="2">
    <source>
        <dbReference type="ARBA" id="ARBA00023136"/>
    </source>
</evidence>
<sequence>MKPLPSLLKNRLRPLALAVALSLTHAVSHAQSETPQAVELQAQALDSALLALGRQYQLQISFPAALTQDKRGAPLAGRYTATQALDRLLAGSGLNWRFTGPSAVLVEAGAPTAQTLENVVVVAGYAPTSISELPRTVWYLTREQIEQQAQGGATLPEVLGNLVPSLDLGSQSRTNYSQNMRGRSAQIMIDGVSLNSMRNISRQFDSISPFNIERIEVLSGASSVYGGGATGGIINIVTKRGAPGPATFTSEVAGRSGFSGSEDVDWRVAQSVEGGTDQVFGRLALAYAQNGAAYDASGKQVTPDITQTDLQYNRALDLSGTLDIKLDDKQSLKLLGQFYHSEFHPGKALYLGKNLQGALPLAGPANPDLLGIRNGFESDVKPSTERAMLMADYM</sequence>
<keyword evidence="1 5" id="KW-0813">Transport</keyword>
<evidence type="ECO:0000256" key="5">
    <source>
        <dbReference type="PROSITE-ProRule" id="PRU01360"/>
    </source>
</evidence>
<proteinExistence type="inferred from homology"/>
<evidence type="ECO:0000313" key="9">
    <source>
        <dbReference type="Proteomes" id="UP000026682"/>
    </source>
</evidence>
<keyword evidence="4 5" id="KW-0998">Cell outer membrane</keyword>
<evidence type="ECO:0000256" key="3">
    <source>
        <dbReference type="ARBA" id="ARBA00023170"/>
    </source>
</evidence>
<keyword evidence="3 8" id="KW-0675">Receptor</keyword>
<dbReference type="Proteomes" id="UP000026682">
    <property type="component" value="Unassembled WGS sequence"/>
</dbReference>
<feature type="domain" description="Secretin/TonB short N-terminal" evidence="7">
    <location>
        <begin position="58"/>
        <end position="109"/>
    </location>
</feature>
<dbReference type="Gene3D" id="3.55.50.30">
    <property type="match status" value="1"/>
</dbReference>
<dbReference type="SUPFAM" id="SSF56935">
    <property type="entry name" value="Porins"/>
    <property type="match status" value="1"/>
</dbReference>
<dbReference type="RefSeq" id="WP_005013763.1">
    <property type="nucleotide sequence ID" value="NZ_JFZZ01000127.1"/>
</dbReference>
<name>A0A158M2N3_9BORD</name>
<evidence type="ECO:0000256" key="4">
    <source>
        <dbReference type="ARBA" id="ARBA00023237"/>
    </source>
</evidence>
<feature type="signal peptide" evidence="6">
    <location>
        <begin position="1"/>
        <end position="30"/>
    </location>
</feature>
<evidence type="ECO:0000256" key="1">
    <source>
        <dbReference type="ARBA" id="ARBA00022448"/>
    </source>
</evidence>
<dbReference type="AlphaFoldDB" id="A0A158M2N3"/>
<gene>
    <name evidence="8" type="ORF">L497_1144</name>
</gene>
<keyword evidence="5" id="KW-0812">Transmembrane</keyword>
<dbReference type="InterPro" id="IPR037066">
    <property type="entry name" value="Plug_dom_sf"/>
</dbReference>
<accession>A0A158M2N3</accession>
<dbReference type="STRING" id="35814.BBB42_09145"/>
<keyword evidence="6" id="KW-0732">Signal</keyword>
<dbReference type="Gene3D" id="2.170.130.10">
    <property type="entry name" value="TonB-dependent receptor, plug domain"/>
    <property type="match status" value="1"/>
</dbReference>
<evidence type="ECO:0000313" key="8">
    <source>
        <dbReference type="EMBL" id="KAK87917.1"/>
    </source>
</evidence>
<dbReference type="GO" id="GO:0044718">
    <property type="term" value="P:siderophore transmembrane transport"/>
    <property type="evidence" value="ECO:0007669"/>
    <property type="project" value="TreeGrafter"/>
</dbReference>
<dbReference type="SMART" id="SM00965">
    <property type="entry name" value="STN"/>
    <property type="match status" value="1"/>
</dbReference>
<keyword evidence="5" id="KW-1134">Transmembrane beta strand</keyword>
<dbReference type="PANTHER" id="PTHR30069:SF42">
    <property type="entry name" value="FERRIC AEROBACTIN RECEPTOR"/>
    <property type="match status" value="1"/>
</dbReference>
<dbReference type="GO" id="GO:0009279">
    <property type="term" value="C:cell outer membrane"/>
    <property type="evidence" value="ECO:0007669"/>
    <property type="project" value="UniProtKB-SubCell"/>
</dbReference>
<dbReference type="GeneID" id="93120010"/>
<evidence type="ECO:0000256" key="6">
    <source>
        <dbReference type="SAM" id="SignalP"/>
    </source>
</evidence>
<evidence type="ECO:0000259" key="7">
    <source>
        <dbReference type="SMART" id="SM00965"/>
    </source>
</evidence>
<dbReference type="Pfam" id="PF07660">
    <property type="entry name" value="STN"/>
    <property type="match status" value="1"/>
</dbReference>
<dbReference type="InterPro" id="IPR011662">
    <property type="entry name" value="Secretin/TonB_short_N"/>
</dbReference>
<dbReference type="InterPro" id="IPR039426">
    <property type="entry name" value="TonB-dep_rcpt-like"/>
</dbReference>